<feature type="domain" description="Bacterial bifunctional deaminase-reductase C-terminal" evidence="1">
    <location>
        <begin position="2"/>
        <end position="182"/>
    </location>
</feature>
<dbReference type="Proteomes" id="UP000006371">
    <property type="component" value="Chromosome"/>
</dbReference>
<name>Q4A0X3_STAS1</name>
<gene>
    <name evidence="2" type="ordered locus">SSP0119</name>
</gene>
<organism evidence="2 3">
    <name type="scientific">Staphylococcus saprophyticus subsp. saprophyticus (strain ATCC 15305 / DSM 20229 / NCIMB 8711 / NCTC 7292 / S-41)</name>
    <dbReference type="NCBI Taxonomy" id="342451"/>
    <lineage>
        <taxon>Bacteria</taxon>
        <taxon>Bacillati</taxon>
        <taxon>Bacillota</taxon>
        <taxon>Bacilli</taxon>
        <taxon>Bacillales</taxon>
        <taxon>Staphylococcaceae</taxon>
        <taxon>Staphylococcus</taxon>
    </lineage>
</organism>
<protein>
    <submittedName>
        <fullName evidence="2">Putative dihydrofolate reductase</fullName>
    </submittedName>
</protein>
<dbReference type="InterPro" id="IPR050765">
    <property type="entry name" value="Riboflavin_Biosynth_HTPR"/>
</dbReference>
<dbReference type="InterPro" id="IPR024072">
    <property type="entry name" value="DHFR-like_dom_sf"/>
</dbReference>
<dbReference type="GO" id="GO:0009231">
    <property type="term" value="P:riboflavin biosynthetic process"/>
    <property type="evidence" value="ECO:0007669"/>
    <property type="project" value="InterPro"/>
</dbReference>
<dbReference type="PATRIC" id="fig|342451.11.peg.123"/>
<evidence type="ECO:0000313" key="2">
    <source>
        <dbReference type="EMBL" id="BAE17264.1"/>
    </source>
</evidence>
<dbReference type="InterPro" id="IPR002734">
    <property type="entry name" value="RibDG_C"/>
</dbReference>
<proteinExistence type="predicted"/>
<reference evidence="2 3" key="1">
    <citation type="journal article" date="2005" name="Proc. Natl. Acad. Sci. U.S.A.">
        <title>Whole genome sequence of Staphylococcus saprophyticus reveals the pathogenesis of uncomplicated urinary tract infection.</title>
        <authorList>
            <person name="Kuroda M."/>
            <person name="Yamashita A."/>
            <person name="Hirakawa H."/>
            <person name="Kumano M."/>
            <person name="Morikawa K."/>
            <person name="Higashide M."/>
            <person name="Maruyama A."/>
            <person name="Inose Y."/>
            <person name="Matoba K."/>
            <person name="Toh H."/>
            <person name="Kuhara S."/>
            <person name="Hattori M."/>
            <person name="Ohta T."/>
        </authorList>
    </citation>
    <scope>NUCLEOTIDE SEQUENCE [LARGE SCALE GENOMIC DNA]</scope>
    <source>
        <strain evidence="3">ATCC 15305 / DSM 20229 / NCIMB 8711 / NCTC 7292 / S-41</strain>
    </source>
</reference>
<dbReference type="HOGENOM" id="CLU_043966_1_3_9"/>
<dbReference type="SUPFAM" id="SSF53597">
    <property type="entry name" value="Dihydrofolate reductase-like"/>
    <property type="match status" value="1"/>
</dbReference>
<dbReference type="Pfam" id="PF01872">
    <property type="entry name" value="RibD_C"/>
    <property type="match status" value="1"/>
</dbReference>
<dbReference type="KEGG" id="ssp:SSP0119"/>
<dbReference type="PANTHER" id="PTHR38011">
    <property type="entry name" value="DIHYDROFOLATE REDUCTASE FAMILY PROTEIN (AFU_ORTHOLOGUE AFUA_8G06820)"/>
    <property type="match status" value="1"/>
</dbReference>
<accession>Q4A0X3</accession>
<dbReference type="PANTHER" id="PTHR38011:SF11">
    <property type="entry name" value="2,5-DIAMINO-6-RIBOSYLAMINO-4(3H)-PYRIMIDINONE 5'-PHOSPHATE REDUCTASE"/>
    <property type="match status" value="1"/>
</dbReference>
<evidence type="ECO:0000313" key="3">
    <source>
        <dbReference type="Proteomes" id="UP000006371"/>
    </source>
</evidence>
<dbReference type="GeneID" id="3616374"/>
<dbReference type="EMBL" id="AP008934">
    <property type="protein sequence ID" value="BAE17264.1"/>
    <property type="molecule type" value="Genomic_DNA"/>
</dbReference>
<dbReference type="Gene3D" id="3.40.430.10">
    <property type="entry name" value="Dihydrofolate Reductase, subunit A"/>
    <property type="match status" value="1"/>
</dbReference>
<dbReference type="GO" id="GO:0008703">
    <property type="term" value="F:5-amino-6-(5-phosphoribosylamino)uracil reductase activity"/>
    <property type="evidence" value="ECO:0007669"/>
    <property type="project" value="InterPro"/>
</dbReference>
<dbReference type="OrthoDB" id="195113at2"/>
<evidence type="ECO:0000259" key="1">
    <source>
        <dbReference type="Pfam" id="PF01872"/>
    </source>
</evidence>
<dbReference type="AlphaFoldDB" id="Q4A0X3"/>
<keyword evidence="3" id="KW-1185">Reference proteome</keyword>
<dbReference type="RefSeq" id="WP_011302119.1">
    <property type="nucleotide sequence ID" value="NC_007350.1"/>
</dbReference>
<sequence length="192" mass="22023">MRKLIVFLHSTLDGFVEGPKGAMDIGWVAYNEELEKFADDVLSNTDTIVWGRKTYEMMYDDYWPTVPSDENANEHELNHAQWIENVEKVVFSKALNHVEWSNSKLVKDHVEEEINKLKQQEGGDIVVLGSPRFAHYLMQLNLVDEYKITISPTLIGKGLPLFQNIHDKVDLKLIKSETFESGALGLNYQVLN</sequence>
<dbReference type="eggNOG" id="COG0262">
    <property type="taxonomic scope" value="Bacteria"/>
</dbReference>